<keyword evidence="2" id="KW-0479">Metal-binding</keyword>
<evidence type="ECO:0000256" key="1">
    <source>
        <dbReference type="ARBA" id="ARBA00001968"/>
    </source>
</evidence>
<dbReference type="Pfam" id="PF13613">
    <property type="entry name" value="HTH_Tnp_4"/>
    <property type="match status" value="1"/>
</dbReference>
<dbReference type="EMBL" id="GFPF01012393">
    <property type="protein sequence ID" value="MAA23539.1"/>
    <property type="molecule type" value="Transcribed_RNA"/>
</dbReference>
<dbReference type="Pfam" id="PF05485">
    <property type="entry name" value="THAP"/>
    <property type="match status" value="1"/>
</dbReference>
<dbReference type="InterPro" id="IPR027805">
    <property type="entry name" value="Transposase_HTH_dom"/>
</dbReference>
<feature type="domain" description="THAP-type" evidence="8">
    <location>
        <begin position="7"/>
        <end position="93"/>
    </location>
</feature>
<evidence type="ECO:0000256" key="6">
    <source>
        <dbReference type="PROSITE-ProRule" id="PRU00309"/>
    </source>
</evidence>
<comment type="cofactor">
    <cofactor evidence="1">
        <name>a divalent metal cation</name>
        <dbReference type="ChEBI" id="CHEBI:60240"/>
    </cofactor>
</comment>
<dbReference type="PANTHER" id="PTHR23080">
    <property type="entry name" value="THAP DOMAIN PROTEIN"/>
    <property type="match status" value="1"/>
</dbReference>
<evidence type="ECO:0000256" key="3">
    <source>
        <dbReference type="ARBA" id="ARBA00022771"/>
    </source>
</evidence>
<dbReference type="SUPFAM" id="SSF57716">
    <property type="entry name" value="Glucocorticoid receptor-like (DNA-binding domain)"/>
    <property type="match status" value="1"/>
</dbReference>
<dbReference type="PANTHER" id="PTHR23080:SF143">
    <property type="entry name" value="SI:DKEY-56D12.4"/>
    <property type="match status" value="1"/>
</dbReference>
<evidence type="ECO:0000256" key="2">
    <source>
        <dbReference type="ARBA" id="ARBA00022723"/>
    </source>
</evidence>
<keyword evidence="5 6" id="KW-0238">DNA-binding</keyword>
<dbReference type="GO" id="GO:0003677">
    <property type="term" value="F:DNA binding"/>
    <property type="evidence" value="ECO:0007669"/>
    <property type="project" value="UniProtKB-UniRule"/>
</dbReference>
<dbReference type="AlphaFoldDB" id="A0A224Z5S7"/>
<proteinExistence type="predicted"/>
<accession>A0A224Z5S7</accession>
<organism evidence="9">
    <name type="scientific">Rhipicephalus zambeziensis</name>
    <dbReference type="NCBI Taxonomy" id="60191"/>
    <lineage>
        <taxon>Eukaryota</taxon>
        <taxon>Metazoa</taxon>
        <taxon>Ecdysozoa</taxon>
        <taxon>Arthropoda</taxon>
        <taxon>Chelicerata</taxon>
        <taxon>Arachnida</taxon>
        <taxon>Acari</taxon>
        <taxon>Parasitiformes</taxon>
        <taxon>Ixodida</taxon>
        <taxon>Ixodoidea</taxon>
        <taxon>Ixodidae</taxon>
        <taxon>Rhipicephalinae</taxon>
        <taxon>Rhipicephalus</taxon>
        <taxon>Rhipicephalus</taxon>
    </lineage>
</organism>
<evidence type="ECO:0000256" key="4">
    <source>
        <dbReference type="ARBA" id="ARBA00022833"/>
    </source>
</evidence>
<feature type="compositionally biased region" description="Basic residues" evidence="7">
    <location>
        <begin position="124"/>
        <end position="134"/>
    </location>
</feature>
<feature type="compositionally biased region" description="Polar residues" evidence="7">
    <location>
        <begin position="77"/>
        <end position="98"/>
    </location>
</feature>
<evidence type="ECO:0000259" key="8">
    <source>
        <dbReference type="PROSITE" id="PS50950"/>
    </source>
</evidence>
<dbReference type="InterPro" id="IPR006612">
    <property type="entry name" value="THAP_Znf"/>
</dbReference>
<sequence>MAPTTSLSRQTCCVAGCSNSYASMASSGETVQFYRFPTRPFNVERRNIWVSAIRKTRGDDWEPRHNTRICSRHFIGNQKSNDPRNPSYNPSIFPQGQRTPHIKPAVVSQPQMQRKRTRAPESRGRRRQLKKRKTCAFELQSASTNESVECNEPNASPGSPTIEIDGKTCAVETCEVGTMTSHEVREVGTMMPFKECDERRRLKRQHVGTMTYLQPDEHPRRLFTFFCVSDGRNVSTQTWSKYVSMQSTQTDAAVLATVAPPHGRPLVVINNTSARPDHKSVCLTGARVAVPEGCPIMTVSSLAVGSDKSVCSAGTQSEASESSSCGRPLVAVRNAAVGPDCRTVCFLGTQSAHKDDESMQSLCGMTGTTFALVMSIIPDNVRTFHDVSKADRLTLFLMKLKTGLTYGALAALFGLHRTTVARCFLGVLNSLFDKTRSWIEWQQSDDVHSKTPDYFKLHYPNCSIIIDTAGARVSQPAPVEIQDFYSSPKGTFSAKFLFGVAPNGALTFVRSAGDRGGFLDEFTAVASSVKPGSVLTDKSSAVCANSSRTNATLINSPSSNRECSNSNEVGAVHSMYSVRMHVDRMIHRLKYFNILYLPLSADLHNNIDRIVHVICVLSNLHGSVLKSSGSDA</sequence>
<dbReference type="GO" id="GO:0008270">
    <property type="term" value="F:zinc ion binding"/>
    <property type="evidence" value="ECO:0007669"/>
    <property type="project" value="UniProtKB-KW"/>
</dbReference>
<evidence type="ECO:0000313" key="9">
    <source>
        <dbReference type="EMBL" id="MAA23539.1"/>
    </source>
</evidence>
<keyword evidence="3 6" id="KW-0863">Zinc-finger</keyword>
<name>A0A224Z5S7_9ACAR</name>
<dbReference type="InterPro" id="IPR027806">
    <property type="entry name" value="HARBI1_dom"/>
</dbReference>
<dbReference type="PROSITE" id="PS50950">
    <property type="entry name" value="ZF_THAP"/>
    <property type="match status" value="1"/>
</dbReference>
<evidence type="ECO:0000256" key="7">
    <source>
        <dbReference type="SAM" id="MobiDB-lite"/>
    </source>
</evidence>
<keyword evidence="4" id="KW-0862">Zinc</keyword>
<dbReference type="SMART" id="SM00980">
    <property type="entry name" value="THAP"/>
    <property type="match status" value="1"/>
</dbReference>
<dbReference type="Pfam" id="PF13359">
    <property type="entry name" value="DDE_Tnp_4"/>
    <property type="match status" value="1"/>
</dbReference>
<evidence type="ECO:0000256" key="5">
    <source>
        <dbReference type="ARBA" id="ARBA00023125"/>
    </source>
</evidence>
<protein>
    <submittedName>
        <fullName evidence="9">Tick transposon</fullName>
    </submittedName>
</protein>
<feature type="region of interest" description="Disordered" evidence="7">
    <location>
        <begin position="75"/>
        <end position="134"/>
    </location>
</feature>
<reference evidence="9" key="1">
    <citation type="journal article" date="2017" name="Parasit. Vectors">
        <title>Sialotranscriptomics of Rhipicephalus zambeziensis reveals intricate expression profiles of secretory proteins and suggests tight temporal transcriptional regulation during blood-feeding.</title>
        <authorList>
            <person name="de Castro M.H."/>
            <person name="de Klerk D."/>
            <person name="Pienaar R."/>
            <person name="Rees D.J.G."/>
            <person name="Mans B.J."/>
        </authorList>
    </citation>
    <scope>NUCLEOTIDE SEQUENCE</scope>
    <source>
        <tissue evidence="9">Salivary glands</tissue>
    </source>
</reference>